<dbReference type="InterPro" id="IPR003439">
    <property type="entry name" value="ABC_transporter-like_ATP-bd"/>
</dbReference>
<evidence type="ECO:0000256" key="3">
    <source>
        <dbReference type="ARBA" id="ARBA00022840"/>
    </source>
</evidence>
<dbReference type="RefSeq" id="WP_048886536.1">
    <property type="nucleotide sequence ID" value="NZ_CP011310.1"/>
</dbReference>
<feature type="domain" description="ABC transporter" evidence="4">
    <location>
        <begin position="9"/>
        <end position="244"/>
    </location>
</feature>
<keyword evidence="6" id="KW-1185">Reference proteome</keyword>
<gene>
    <name evidence="5" type="ORF">CP97_14520</name>
</gene>
<sequence length="255" mass="27907">MSEENDHIIRVEGLTTRFGEHVVHEDLDLDVRRGEILAILGGSGSGKSVLVNAILGLFEPDSGTIEIFGKEMSDVSDRLAVDRRIGVMFQHGALFSSLTVQQNVEAPLIEHAELRGEWLRRVALMKIGLVGLAAEVARQQPTELSGGMRKRASVARALALDPELLFLDEPTSGLDPIGAAEFDQLIRTLTDTLGLTVVMITHDLDSLYSICDRAAVVADRKIVETASIPKLEESDHPWVKDFFAGRAGRAKERNC</sequence>
<dbReference type="PATRIC" id="fig|1648404.4.peg.3025"/>
<organism evidence="5 6">
    <name type="scientific">Aurantiacibacter atlanticus</name>
    <dbReference type="NCBI Taxonomy" id="1648404"/>
    <lineage>
        <taxon>Bacteria</taxon>
        <taxon>Pseudomonadati</taxon>
        <taxon>Pseudomonadota</taxon>
        <taxon>Alphaproteobacteria</taxon>
        <taxon>Sphingomonadales</taxon>
        <taxon>Erythrobacteraceae</taxon>
        <taxon>Aurantiacibacter</taxon>
    </lineage>
</organism>
<keyword evidence="3 5" id="KW-0067">ATP-binding</keyword>
<keyword evidence="1" id="KW-0813">Transport</keyword>
<dbReference type="Pfam" id="PF00005">
    <property type="entry name" value="ABC_tran"/>
    <property type="match status" value="1"/>
</dbReference>
<dbReference type="Gene3D" id="3.40.50.300">
    <property type="entry name" value="P-loop containing nucleotide triphosphate hydrolases"/>
    <property type="match status" value="1"/>
</dbReference>
<evidence type="ECO:0000313" key="6">
    <source>
        <dbReference type="Proteomes" id="UP000059113"/>
    </source>
</evidence>
<name>A0A0H4VJC0_9SPHN</name>
<dbReference type="SUPFAM" id="SSF52540">
    <property type="entry name" value="P-loop containing nucleoside triphosphate hydrolases"/>
    <property type="match status" value="1"/>
</dbReference>
<dbReference type="GO" id="GO:0016887">
    <property type="term" value="F:ATP hydrolysis activity"/>
    <property type="evidence" value="ECO:0007669"/>
    <property type="project" value="InterPro"/>
</dbReference>
<dbReference type="PROSITE" id="PS00211">
    <property type="entry name" value="ABC_TRANSPORTER_1"/>
    <property type="match status" value="1"/>
</dbReference>
<dbReference type="KEGG" id="ery:CP97_14520"/>
<evidence type="ECO:0000259" key="4">
    <source>
        <dbReference type="PROSITE" id="PS50893"/>
    </source>
</evidence>
<evidence type="ECO:0000256" key="2">
    <source>
        <dbReference type="ARBA" id="ARBA00022741"/>
    </source>
</evidence>
<dbReference type="SMART" id="SM00382">
    <property type="entry name" value="AAA"/>
    <property type="match status" value="1"/>
</dbReference>
<reference evidence="6" key="2">
    <citation type="submission" date="2015-04" db="EMBL/GenBank/DDBJ databases">
        <title>The complete genome sequence of Erythrobacter sp. s21-N3.</title>
        <authorList>
            <person name="Zhuang L."/>
            <person name="Liu Y."/>
            <person name="Shao Z."/>
        </authorList>
    </citation>
    <scope>NUCLEOTIDE SEQUENCE [LARGE SCALE GENOMIC DNA]</scope>
    <source>
        <strain evidence="6">s21-N3</strain>
    </source>
</reference>
<dbReference type="STRING" id="1648404.CP97_14520"/>
<accession>A0A0H4VJC0</accession>
<dbReference type="Proteomes" id="UP000059113">
    <property type="component" value="Chromosome"/>
</dbReference>
<keyword evidence="2" id="KW-0547">Nucleotide-binding</keyword>
<proteinExistence type="predicted"/>
<dbReference type="OrthoDB" id="9802264at2"/>
<dbReference type="InterPro" id="IPR017871">
    <property type="entry name" value="ABC_transporter-like_CS"/>
</dbReference>
<dbReference type="GO" id="GO:0005524">
    <property type="term" value="F:ATP binding"/>
    <property type="evidence" value="ECO:0007669"/>
    <property type="project" value="UniProtKB-KW"/>
</dbReference>
<dbReference type="CDD" id="cd03261">
    <property type="entry name" value="ABC_Org_Solvent_Resistant"/>
    <property type="match status" value="1"/>
</dbReference>
<protein>
    <submittedName>
        <fullName evidence="5">Iron ABC transporter ATP-binding protein</fullName>
    </submittedName>
</protein>
<dbReference type="PANTHER" id="PTHR43023">
    <property type="entry name" value="PROTEIN TRIGALACTOSYLDIACYLGLYCEROL 3, CHLOROPLASTIC"/>
    <property type="match status" value="1"/>
</dbReference>
<dbReference type="PROSITE" id="PS50893">
    <property type="entry name" value="ABC_TRANSPORTER_2"/>
    <property type="match status" value="1"/>
</dbReference>
<dbReference type="InterPro" id="IPR003593">
    <property type="entry name" value="AAA+_ATPase"/>
</dbReference>
<dbReference type="PANTHER" id="PTHR43023:SF3">
    <property type="entry name" value="PROTEIN TRIGALACTOSYLDIACYLGLYCEROL 3, CHLOROPLASTIC"/>
    <property type="match status" value="1"/>
</dbReference>
<dbReference type="InterPro" id="IPR027417">
    <property type="entry name" value="P-loop_NTPase"/>
</dbReference>
<dbReference type="EMBL" id="CP011310">
    <property type="protein sequence ID" value="AKQ42981.1"/>
    <property type="molecule type" value="Genomic_DNA"/>
</dbReference>
<dbReference type="AlphaFoldDB" id="A0A0H4VJC0"/>
<evidence type="ECO:0000256" key="1">
    <source>
        <dbReference type="ARBA" id="ARBA00022448"/>
    </source>
</evidence>
<reference evidence="5 6" key="1">
    <citation type="journal article" date="2015" name="Int. J. Syst. Evol. Microbiol.">
        <title>Erythrobacter atlanticus sp. nov., a bacterium from ocean sediment able to degrade polycyclic aromatic hydrocarbons.</title>
        <authorList>
            <person name="Zhuang L."/>
            <person name="Liu Y."/>
            <person name="Wang L."/>
            <person name="Wang W."/>
            <person name="Shao Z."/>
        </authorList>
    </citation>
    <scope>NUCLEOTIDE SEQUENCE [LARGE SCALE GENOMIC DNA]</scope>
    <source>
        <strain evidence="6">s21-N3</strain>
    </source>
</reference>
<evidence type="ECO:0000313" key="5">
    <source>
        <dbReference type="EMBL" id="AKQ42981.1"/>
    </source>
</evidence>